<keyword evidence="5 10" id="KW-0276">Fatty acid metabolism</keyword>
<keyword evidence="4 10" id="KW-0808">Transferase</keyword>
<dbReference type="PANTHER" id="PTHR34069">
    <property type="entry name" value="3-OXOACYL-[ACYL-CARRIER-PROTEIN] SYNTHASE 3"/>
    <property type="match status" value="1"/>
</dbReference>
<keyword evidence="8 10" id="KW-0511">Multifunctional enzyme</keyword>
<dbReference type="EC" id="2.3.1.180" evidence="10"/>
<comment type="subcellular location">
    <subcellularLocation>
        <location evidence="10">Cytoplasm</location>
    </subcellularLocation>
</comment>
<keyword evidence="7 10" id="KW-0275">Fatty acid biosynthesis</keyword>
<keyword evidence="3 10" id="KW-0444">Lipid biosynthesis</keyword>
<evidence type="ECO:0000259" key="12">
    <source>
        <dbReference type="Pfam" id="PF08545"/>
    </source>
</evidence>
<dbReference type="NCBIfam" id="TIGR00747">
    <property type="entry name" value="fabH"/>
    <property type="match status" value="1"/>
</dbReference>
<reference evidence="13 14" key="1">
    <citation type="submission" date="2016-10" db="EMBL/GenBank/DDBJ databases">
        <authorList>
            <person name="de Groot N.N."/>
        </authorList>
    </citation>
    <scope>NUCLEOTIDE SEQUENCE [LARGE SCALE GENOMIC DNA]</scope>
    <source>
        <strain evidence="13 14">ASO4-2</strain>
    </source>
</reference>
<dbReference type="GO" id="GO:0033818">
    <property type="term" value="F:beta-ketoacyl-acyl-carrier-protein synthase III activity"/>
    <property type="evidence" value="ECO:0007669"/>
    <property type="project" value="UniProtKB-UniRule"/>
</dbReference>
<keyword evidence="6 10" id="KW-0443">Lipid metabolism</keyword>
<dbReference type="Pfam" id="PF08545">
    <property type="entry name" value="ACP_syn_III"/>
    <property type="match status" value="1"/>
</dbReference>
<organism evidence="13 14">
    <name type="scientific">Desulfonatronum thiosulfatophilum</name>
    <dbReference type="NCBI Taxonomy" id="617002"/>
    <lineage>
        <taxon>Bacteria</taxon>
        <taxon>Pseudomonadati</taxon>
        <taxon>Thermodesulfobacteriota</taxon>
        <taxon>Desulfovibrionia</taxon>
        <taxon>Desulfovibrionales</taxon>
        <taxon>Desulfonatronaceae</taxon>
        <taxon>Desulfonatronum</taxon>
    </lineage>
</organism>
<evidence type="ECO:0000256" key="9">
    <source>
        <dbReference type="ARBA" id="ARBA00023315"/>
    </source>
</evidence>
<evidence type="ECO:0000256" key="8">
    <source>
        <dbReference type="ARBA" id="ARBA00023268"/>
    </source>
</evidence>
<dbReference type="InterPro" id="IPR013751">
    <property type="entry name" value="ACP_syn_III_N"/>
</dbReference>
<feature type="domain" description="Beta-ketoacyl-[acyl-carrier-protein] synthase III C-terminal" evidence="11">
    <location>
        <begin position="239"/>
        <end position="326"/>
    </location>
</feature>
<dbReference type="Proteomes" id="UP000198771">
    <property type="component" value="Unassembled WGS sequence"/>
</dbReference>
<dbReference type="HAMAP" id="MF_01815">
    <property type="entry name" value="FabH"/>
    <property type="match status" value="1"/>
</dbReference>
<feature type="active site" evidence="10">
    <location>
        <position position="284"/>
    </location>
</feature>
<dbReference type="GO" id="GO:0005737">
    <property type="term" value="C:cytoplasm"/>
    <property type="evidence" value="ECO:0007669"/>
    <property type="project" value="UniProtKB-SubCell"/>
</dbReference>
<evidence type="ECO:0000256" key="7">
    <source>
        <dbReference type="ARBA" id="ARBA00023160"/>
    </source>
</evidence>
<comment type="catalytic activity">
    <reaction evidence="10">
        <text>malonyl-[ACP] + acetyl-CoA + H(+) = 3-oxobutanoyl-[ACP] + CO2 + CoA</text>
        <dbReference type="Rhea" id="RHEA:12080"/>
        <dbReference type="Rhea" id="RHEA-COMP:9623"/>
        <dbReference type="Rhea" id="RHEA-COMP:9625"/>
        <dbReference type="ChEBI" id="CHEBI:15378"/>
        <dbReference type="ChEBI" id="CHEBI:16526"/>
        <dbReference type="ChEBI" id="CHEBI:57287"/>
        <dbReference type="ChEBI" id="CHEBI:57288"/>
        <dbReference type="ChEBI" id="CHEBI:78449"/>
        <dbReference type="ChEBI" id="CHEBI:78450"/>
        <dbReference type="EC" id="2.3.1.180"/>
    </reaction>
</comment>
<feature type="active site" evidence="10">
    <location>
        <position position="254"/>
    </location>
</feature>
<evidence type="ECO:0000256" key="10">
    <source>
        <dbReference type="HAMAP-Rule" id="MF_01815"/>
    </source>
</evidence>
<dbReference type="GO" id="GO:0044550">
    <property type="term" value="P:secondary metabolite biosynthetic process"/>
    <property type="evidence" value="ECO:0007669"/>
    <property type="project" value="TreeGrafter"/>
</dbReference>
<dbReference type="InterPro" id="IPR013747">
    <property type="entry name" value="ACP_syn_III_C"/>
</dbReference>
<evidence type="ECO:0000256" key="1">
    <source>
        <dbReference type="ARBA" id="ARBA00008642"/>
    </source>
</evidence>
<dbReference type="PANTHER" id="PTHR34069:SF2">
    <property type="entry name" value="BETA-KETOACYL-[ACYL-CARRIER-PROTEIN] SYNTHASE III"/>
    <property type="match status" value="1"/>
</dbReference>
<evidence type="ECO:0000313" key="13">
    <source>
        <dbReference type="EMBL" id="SDB49675.1"/>
    </source>
</evidence>
<feature type="domain" description="Beta-ketoacyl-[acyl-carrier-protein] synthase III N-terminal" evidence="12">
    <location>
        <begin position="106"/>
        <end position="175"/>
    </location>
</feature>
<name>A0A1G6DY35_9BACT</name>
<protein>
    <recommendedName>
        <fullName evidence="10">Beta-ketoacyl-[acyl-carrier-protein] synthase III</fullName>
        <shortName evidence="10">Beta-ketoacyl-ACP synthase III</shortName>
        <shortName evidence="10">KAS III</shortName>
        <ecNumber evidence="10">2.3.1.180</ecNumber>
    </recommendedName>
    <alternativeName>
        <fullName evidence="10">3-oxoacyl-[acyl-carrier-protein] synthase 3</fullName>
    </alternativeName>
    <alternativeName>
        <fullName evidence="10">3-oxoacyl-[acyl-carrier-protein] synthase III</fullName>
    </alternativeName>
</protein>
<dbReference type="UniPathway" id="UPA00094"/>
<accession>A0A1G6DY35</accession>
<gene>
    <name evidence="10" type="primary">fabH</name>
    <name evidence="13" type="ORF">SAMN05660653_02433</name>
</gene>
<evidence type="ECO:0000256" key="5">
    <source>
        <dbReference type="ARBA" id="ARBA00022832"/>
    </source>
</evidence>
<dbReference type="CDD" id="cd00830">
    <property type="entry name" value="KAS_III"/>
    <property type="match status" value="1"/>
</dbReference>
<comment type="similarity">
    <text evidence="1 10">Belongs to the thiolase-like superfamily. FabH family.</text>
</comment>
<comment type="function">
    <text evidence="10">Catalyzes the condensation reaction of fatty acid synthesis by the addition to an acyl acceptor of two carbons from malonyl-ACP. Catalyzes the first condensation reaction which initiates fatty acid synthesis and may therefore play a role in governing the total rate of fatty acid production. Possesses both acetoacetyl-ACP synthase and acetyl transacylase activities. Its substrate specificity determines the biosynthesis of branched-chain and/or straight-chain of fatty acids.</text>
</comment>
<dbReference type="EMBL" id="FMXO01000014">
    <property type="protein sequence ID" value="SDB49675.1"/>
    <property type="molecule type" value="Genomic_DNA"/>
</dbReference>
<dbReference type="RefSeq" id="WP_244148744.1">
    <property type="nucleotide sequence ID" value="NZ_FMXO01000014.1"/>
</dbReference>
<dbReference type="NCBIfam" id="NF006829">
    <property type="entry name" value="PRK09352.1"/>
    <property type="match status" value="1"/>
</dbReference>
<feature type="region of interest" description="ACP-binding" evidence="10">
    <location>
        <begin position="255"/>
        <end position="259"/>
    </location>
</feature>
<comment type="domain">
    <text evidence="10">The last Arg residue of the ACP-binding site is essential for the weak association between ACP/AcpP and FabH.</text>
</comment>
<dbReference type="InterPro" id="IPR004655">
    <property type="entry name" value="FabH"/>
</dbReference>
<dbReference type="Gene3D" id="3.40.47.10">
    <property type="match status" value="1"/>
</dbReference>
<dbReference type="AlphaFoldDB" id="A0A1G6DY35"/>
<keyword evidence="14" id="KW-1185">Reference proteome</keyword>
<evidence type="ECO:0000256" key="2">
    <source>
        <dbReference type="ARBA" id="ARBA00022490"/>
    </source>
</evidence>
<sequence>MPIHIVGTGAFVPERVMTNLEIQQFVDTTDEWIVSRTGIQERRIAGPDESCSVLGARAAELALADSGLSADQVTHVILGTFTPDGYIPSSAAYVRRILGIPHGMAMDVSAACSGFLFALETARAMVTLHPEAVILVVGSEVVTSRLNWQDRGTCVLFGDGAGAAVVTSQPRPGSGMIVDVILDGDSSQSELLVVHGGGSAAPLKFGEPTGEDFFVQMQGREIFKHAVRSMASIANQILVRNGLHPSDIDLVIPHQANIRIIESLAKKMDLPMEKVFVNIEKYGNTSAASIPIAMAEARHKGLIPPGSKVMLTSFGGGLNWAAALLQF</sequence>
<keyword evidence="9 10" id="KW-0012">Acyltransferase</keyword>
<evidence type="ECO:0000313" key="14">
    <source>
        <dbReference type="Proteomes" id="UP000198771"/>
    </source>
</evidence>
<evidence type="ECO:0000256" key="3">
    <source>
        <dbReference type="ARBA" id="ARBA00022516"/>
    </source>
</evidence>
<dbReference type="STRING" id="617002.SAMN05660653_02433"/>
<evidence type="ECO:0000259" key="11">
    <source>
        <dbReference type="Pfam" id="PF08541"/>
    </source>
</evidence>
<keyword evidence="2 10" id="KW-0963">Cytoplasm</keyword>
<evidence type="ECO:0000256" key="6">
    <source>
        <dbReference type="ARBA" id="ARBA00023098"/>
    </source>
</evidence>
<dbReference type="GO" id="GO:0004315">
    <property type="term" value="F:3-oxoacyl-[acyl-carrier-protein] synthase activity"/>
    <property type="evidence" value="ECO:0007669"/>
    <property type="project" value="InterPro"/>
</dbReference>
<evidence type="ECO:0000256" key="4">
    <source>
        <dbReference type="ARBA" id="ARBA00022679"/>
    </source>
</evidence>
<dbReference type="SUPFAM" id="SSF53901">
    <property type="entry name" value="Thiolase-like"/>
    <property type="match status" value="1"/>
</dbReference>
<dbReference type="Pfam" id="PF08541">
    <property type="entry name" value="ACP_syn_III_C"/>
    <property type="match status" value="1"/>
</dbReference>
<dbReference type="InterPro" id="IPR016039">
    <property type="entry name" value="Thiolase-like"/>
</dbReference>
<proteinExistence type="inferred from homology"/>
<comment type="pathway">
    <text evidence="10">Lipid metabolism; fatty acid biosynthesis.</text>
</comment>
<feature type="active site" evidence="10">
    <location>
        <position position="112"/>
    </location>
</feature>
<comment type="subunit">
    <text evidence="10">Homodimer.</text>
</comment>
<dbReference type="GO" id="GO:0006633">
    <property type="term" value="P:fatty acid biosynthetic process"/>
    <property type="evidence" value="ECO:0007669"/>
    <property type="project" value="UniProtKB-UniRule"/>
</dbReference>